<evidence type="ECO:0000313" key="2">
    <source>
        <dbReference type="EMBL" id="WVZ63707.1"/>
    </source>
</evidence>
<protein>
    <submittedName>
        <fullName evidence="2">Uncharacterized protein</fullName>
    </submittedName>
</protein>
<keyword evidence="3" id="KW-1185">Reference proteome</keyword>
<proteinExistence type="predicted"/>
<gene>
    <name evidence="2" type="ORF">U9M48_013318</name>
</gene>
<feature type="region of interest" description="Disordered" evidence="1">
    <location>
        <begin position="101"/>
        <end position="123"/>
    </location>
</feature>
<accession>A0AAQ3T1G0</accession>
<dbReference type="AlphaFoldDB" id="A0AAQ3T1G0"/>
<name>A0AAQ3T1G0_PASNO</name>
<evidence type="ECO:0000313" key="3">
    <source>
        <dbReference type="Proteomes" id="UP001341281"/>
    </source>
</evidence>
<evidence type="ECO:0000256" key="1">
    <source>
        <dbReference type="SAM" id="MobiDB-lite"/>
    </source>
</evidence>
<organism evidence="2 3">
    <name type="scientific">Paspalum notatum var. saurae</name>
    <dbReference type="NCBI Taxonomy" id="547442"/>
    <lineage>
        <taxon>Eukaryota</taxon>
        <taxon>Viridiplantae</taxon>
        <taxon>Streptophyta</taxon>
        <taxon>Embryophyta</taxon>
        <taxon>Tracheophyta</taxon>
        <taxon>Spermatophyta</taxon>
        <taxon>Magnoliopsida</taxon>
        <taxon>Liliopsida</taxon>
        <taxon>Poales</taxon>
        <taxon>Poaceae</taxon>
        <taxon>PACMAD clade</taxon>
        <taxon>Panicoideae</taxon>
        <taxon>Andropogonodae</taxon>
        <taxon>Paspaleae</taxon>
        <taxon>Paspalinae</taxon>
        <taxon>Paspalum</taxon>
    </lineage>
</organism>
<reference evidence="2 3" key="1">
    <citation type="submission" date="2024-02" db="EMBL/GenBank/DDBJ databases">
        <title>High-quality chromosome-scale genome assembly of Pensacola bahiagrass (Paspalum notatum Flugge var. saurae).</title>
        <authorList>
            <person name="Vega J.M."/>
            <person name="Podio M."/>
            <person name="Orjuela J."/>
            <person name="Siena L.A."/>
            <person name="Pessino S.C."/>
            <person name="Combes M.C."/>
            <person name="Mariac C."/>
            <person name="Albertini E."/>
            <person name="Pupilli F."/>
            <person name="Ortiz J.P.A."/>
            <person name="Leblanc O."/>
        </authorList>
    </citation>
    <scope>NUCLEOTIDE SEQUENCE [LARGE SCALE GENOMIC DNA]</scope>
    <source>
        <strain evidence="2">R1</strain>
        <tissue evidence="2">Leaf</tissue>
    </source>
</reference>
<sequence>MDGDELDEDLTYDGRNDEGCCATLKFPENLGVSEPSATIRSTRRYAHPAKATMPWIIKKSQRKRLCYGKRRNLAKVPLETQDTHREVRDCADEDDYASTRERSVLLQVLEDETDDDHSYDGRR</sequence>
<dbReference type="EMBL" id="CP144747">
    <property type="protein sequence ID" value="WVZ63707.1"/>
    <property type="molecule type" value="Genomic_DNA"/>
</dbReference>
<dbReference type="Proteomes" id="UP001341281">
    <property type="component" value="Chromosome 03"/>
</dbReference>